<reference evidence="3" key="1">
    <citation type="submission" date="2022-06" db="EMBL/GenBank/DDBJ databases">
        <title>Sneathiella actinostolidae sp. nov., isolated from a sea anemonein the Western Pacific Ocean.</title>
        <authorList>
            <person name="Wei M.J."/>
        </authorList>
    </citation>
    <scope>NUCLEOTIDE SEQUENCE</scope>
    <source>
        <strain evidence="3">PHK-P5</strain>
    </source>
</reference>
<sequence length="202" mass="22567">MRLKLAFLTLSFCLILYQPTSADPVRLAPDEGLMGKFSQSRFLAGFDKPIISAGQFFLLPGTALIWQTEKPFKSFMVIDDEGISQSVAGKEISKLSIAQFPSLSVLRDVLEDSLSGNWEPLETMTGSKTVRDTDSWRLEFIPAESDVKFPFTALSFEMTDYLDKIDIKKGEEDRDIITFSDQQKAPLGDVRSAAQKSRQAPL</sequence>
<evidence type="ECO:0000313" key="4">
    <source>
        <dbReference type="Proteomes" id="UP001056291"/>
    </source>
</evidence>
<dbReference type="EMBL" id="CP098747">
    <property type="protein sequence ID" value="USG62620.1"/>
    <property type="molecule type" value="Genomic_DNA"/>
</dbReference>
<dbReference type="InterPro" id="IPR029046">
    <property type="entry name" value="LolA/LolB/LppX"/>
</dbReference>
<proteinExistence type="predicted"/>
<evidence type="ECO:0000256" key="2">
    <source>
        <dbReference type="SAM" id="SignalP"/>
    </source>
</evidence>
<keyword evidence="3" id="KW-0449">Lipoprotein</keyword>
<dbReference type="CDD" id="cd16325">
    <property type="entry name" value="LolA"/>
    <property type="match status" value="1"/>
</dbReference>
<keyword evidence="4" id="KW-1185">Reference proteome</keyword>
<feature type="chain" id="PRO_5047312012" evidence="2">
    <location>
        <begin position="23"/>
        <end position="202"/>
    </location>
</feature>
<organism evidence="3 4">
    <name type="scientific">Sneathiella marina</name>
    <dbReference type="NCBI Taxonomy" id="2950108"/>
    <lineage>
        <taxon>Bacteria</taxon>
        <taxon>Pseudomonadati</taxon>
        <taxon>Pseudomonadota</taxon>
        <taxon>Alphaproteobacteria</taxon>
        <taxon>Sneathiellales</taxon>
        <taxon>Sneathiellaceae</taxon>
        <taxon>Sneathiella</taxon>
    </lineage>
</organism>
<accession>A0ABY4WA48</accession>
<dbReference type="Gene3D" id="2.50.20.10">
    <property type="entry name" value="Lipoprotein localisation LolA/LolB/LppX"/>
    <property type="match status" value="1"/>
</dbReference>
<gene>
    <name evidence="3" type="ORF">NBZ79_06475</name>
</gene>
<feature type="signal peptide" evidence="2">
    <location>
        <begin position="1"/>
        <end position="22"/>
    </location>
</feature>
<protein>
    <submittedName>
        <fullName evidence="3">Outer membrane lipoprotein carrier protein LolA</fullName>
    </submittedName>
</protein>
<dbReference type="RefSeq" id="WP_251936563.1">
    <property type="nucleotide sequence ID" value="NZ_CP098747.1"/>
</dbReference>
<keyword evidence="1 2" id="KW-0732">Signal</keyword>
<dbReference type="InterPro" id="IPR004564">
    <property type="entry name" value="OM_lipoprot_carrier_LolA-like"/>
</dbReference>
<name>A0ABY4WA48_9PROT</name>
<dbReference type="Proteomes" id="UP001056291">
    <property type="component" value="Chromosome"/>
</dbReference>
<evidence type="ECO:0000256" key="1">
    <source>
        <dbReference type="ARBA" id="ARBA00022729"/>
    </source>
</evidence>
<dbReference type="SUPFAM" id="SSF89392">
    <property type="entry name" value="Prokaryotic lipoproteins and lipoprotein localization factors"/>
    <property type="match status" value="1"/>
</dbReference>
<evidence type="ECO:0000313" key="3">
    <source>
        <dbReference type="EMBL" id="USG62620.1"/>
    </source>
</evidence>